<dbReference type="InterPro" id="IPR049128">
    <property type="entry name" value="Pop8-like_dom"/>
</dbReference>
<dbReference type="GO" id="GO:0000172">
    <property type="term" value="C:ribonuclease MRP complex"/>
    <property type="evidence" value="ECO:0007669"/>
    <property type="project" value="InterPro"/>
</dbReference>
<name>A0A162JJT7_9HYPO</name>
<dbReference type="EMBL" id="AZHA01000009">
    <property type="protein sequence ID" value="OAA45298.1"/>
    <property type="molecule type" value="Genomic_DNA"/>
</dbReference>
<organism evidence="2 3">
    <name type="scientific">Beauveria brongniartii RCEF 3172</name>
    <dbReference type="NCBI Taxonomy" id="1081107"/>
    <lineage>
        <taxon>Eukaryota</taxon>
        <taxon>Fungi</taxon>
        <taxon>Dikarya</taxon>
        <taxon>Ascomycota</taxon>
        <taxon>Pezizomycotina</taxon>
        <taxon>Sordariomycetes</taxon>
        <taxon>Hypocreomycetidae</taxon>
        <taxon>Hypocreales</taxon>
        <taxon>Cordycipitaceae</taxon>
        <taxon>Beauveria</taxon>
        <taxon>Beauveria brongniartii</taxon>
    </lineage>
</organism>
<dbReference type="Proteomes" id="UP000076863">
    <property type="component" value="Unassembled WGS sequence"/>
</dbReference>
<dbReference type="GO" id="GO:0000171">
    <property type="term" value="F:ribonuclease MRP activity"/>
    <property type="evidence" value="ECO:0007669"/>
    <property type="project" value="TreeGrafter"/>
</dbReference>
<dbReference type="InterPro" id="IPR020347">
    <property type="entry name" value="Pop8"/>
</dbReference>
<gene>
    <name evidence="2" type="ORF">BBO_03876</name>
</gene>
<sequence>MPSQTIHCEFTIKAPQFAYAHLELHTDSTRSTSPPALDELLVRSYCDAALRQYLGLTGAGIPLDILKVEGRQCWLRVPREDLARFAAALTAFRGTVVAGDDGEVPCLLRIKQCSDWLGTMVGSEALEKLWQD</sequence>
<protein>
    <recommendedName>
        <fullName evidence="1">Ribonucleases P/MRP subunit Pop8-like domain-containing protein</fullName>
    </recommendedName>
</protein>
<proteinExistence type="predicted"/>
<dbReference type="OrthoDB" id="5530243at2759"/>
<keyword evidence="3" id="KW-1185">Reference proteome</keyword>
<accession>A0A162JJT7</accession>
<dbReference type="GO" id="GO:0005655">
    <property type="term" value="C:nucleolar ribonuclease P complex"/>
    <property type="evidence" value="ECO:0007669"/>
    <property type="project" value="InterPro"/>
</dbReference>
<reference evidence="2 3" key="1">
    <citation type="journal article" date="2016" name="Genome Biol. Evol.">
        <title>Divergent and convergent evolution of fungal pathogenicity.</title>
        <authorList>
            <person name="Shang Y."/>
            <person name="Xiao G."/>
            <person name="Zheng P."/>
            <person name="Cen K."/>
            <person name="Zhan S."/>
            <person name="Wang C."/>
        </authorList>
    </citation>
    <scope>NUCLEOTIDE SEQUENCE [LARGE SCALE GENOMIC DNA]</scope>
    <source>
        <strain evidence="2 3">RCEF 3172</strain>
    </source>
</reference>
<dbReference type="GO" id="GO:0034965">
    <property type="term" value="P:intronic box C/D snoRNA processing"/>
    <property type="evidence" value="ECO:0007669"/>
    <property type="project" value="TreeGrafter"/>
</dbReference>
<feature type="domain" description="Ribonucleases P/MRP subunit Pop8-like" evidence="1">
    <location>
        <begin position="16"/>
        <end position="92"/>
    </location>
</feature>
<dbReference type="GO" id="GO:0000294">
    <property type="term" value="P:nuclear-transcribed mRNA catabolic process, RNase MRP-dependent"/>
    <property type="evidence" value="ECO:0007669"/>
    <property type="project" value="TreeGrafter"/>
</dbReference>
<evidence type="ECO:0000259" key="1">
    <source>
        <dbReference type="Pfam" id="PF20976"/>
    </source>
</evidence>
<evidence type="ECO:0000313" key="3">
    <source>
        <dbReference type="Proteomes" id="UP000076863"/>
    </source>
</evidence>
<dbReference type="PANTHER" id="PTHR28173">
    <property type="entry name" value="RIBONUCLEASES P/MRP PROTEIN SUBUNIT POP8"/>
    <property type="match status" value="1"/>
</dbReference>
<dbReference type="GO" id="GO:0004526">
    <property type="term" value="F:ribonuclease P activity"/>
    <property type="evidence" value="ECO:0007669"/>
    <property type="project" value="TreeGrafter"/>
</dbReference>
<dbReference type="Pfam" id="PF20976">
    <property type="entry name" value="Pop8"/>
    <property type="match status" value="1"/>
</dbReference>
<dbReference type="AlphaFoldDB" id="A0A162JJT7"/>
<evidence type="ECO:0000313" key="2">
    <source>
        <dbReference type="EMBL" id="OAA45298.1"/>
    </source>
</evidence>
<dbReference type="PANTHER" id="PTHR28173:SF1">
    <property type="entry name" value="RIBONUCLEASES P_MRP PROTEIN SUBUNIT POP8"/>
    <property type="match status" value="1"/>
</dbReference>
<comment type="caution">
    <text evidence="2">The sequence shown here is derived from an EMBL/GenBank/DDBJ whole genome shotgun (WGS) entry which is preliminary data.</text>
</comment>
<dbReference type="GO" id="GO:0008033">
    <property type="term" value="P:tRNA processing"/>
    <property type="evidence" value="ECO:0007669"/>
    <property type="project" value="InterPro"/>
</dbReference>